<protein>
    <submittedName>
        <fullName evidence="2">Uncharacterized protein</fullName>
    </submittedName>
</protein>
<accession>A0AAP0AX16</accession>
<dbReference type="EMBL" id="JBBWWQ010000019">
    <property type="protein sequence ID" value="KAK8918379.1"/>
    <property type="molecule type" value="Genomic_DNA"/>
</dbReference>
<sequence>MWKSSRACTCCPEVGGFSNTKMIRVSDWEWLCDFEREKSWRGSPRPFPNLAFPMAVDPTGAGLDREKREEGNFNSIEDPLISCPIEDKYSTGRLPVVCFAVSTAGARSLLPAALQASALVRPFSLLAHASRLCLAAFPLLLRVAWLRFVLASLWLFLLLVCCIFLAAALLATCRFPLATSPCDFLLPLAAYVLSLQLLVATPGRCPLLLACRSCTLLLVAAVCGLYLCPYRCLDSSLSTTCCSVLSPHSQFAVTRFFSPLAHCLTGPWSCCHHGFDCCFLTSWTCCCDCDELRITIISLRGKQNFIEWVHYSPCSAKVLPHLTRTPPITPTKEWIRDDGRAQSWILNSLDTELYQMTMYHHQWRI</sequence>
<proteinExistence type="predicted"/>
<keyword evidence="1" id="KW-1133">Transmembrane helix</keyword>
<name>A0AAP0AX16_9ASPA</name>
<comment type="caution">
    <text evidence="2">The sequence shown here is derived from an EMBL/GenBank/DDBJ whole genome shotgun (WGS) entry which is preliminary data.</text>
</comment>
<keyword evidence="3" id="KW-1185">Reference proteome</keyword>
<dbReference type="Proteomes" id="UP001418222">
    <property type="component" value="Unassembled WGS sequence"/>
</dbReference>
<dbReference type="AlphaFoldDB" id="A0AAP0AX16"/>
<keyword evidence="1" id="KW-0812">Transmembrane</keyword>
<evidence type="ECO:0000256" key="1">
    <source>
        <dbReference type="SAM" id="Phobius"/>
    </source>
</evidence>
<organism evidence="2 3">
    <name type="scientific">Platanthera zijinensis</name>
    <dbReference type="NCBI Taxonomy" id="2320716"/>
    <lineage>
        <taxon>Eukaryota</taxon>
        <taxon>Viridiplantae</taxon>
        <taxon>Streptophyta</taxon>
        <taxon>Embryophyta</taxon>
        <taxon>Tracheophyta</taxon>
        <taxon>Spermatophyta</taxon>
        <taxon>Magnoliopsida</taxon>
        <taxon>Liliopsida</taxon>
        <taxon>Asparagales</taxon>
        <taxon>Orchidaceae</taxon>
        <taxon>Orchidoideae</taxon>
        <taxon>Orchideae</taxon>
        <taxon>Orchidinae</taxon>
        <taxon>Platanthera</taxon>
    </lineage>
</organism>
<gene>
    <name evidence="2" type="ORF">KSP39_PZI021866</name>
</gene>
<feature type="transmembrane region" description="Helical" evidence="1">
    <location>
        <begin position="151"/>
        <end position="172"/>
    </location>
</feature>
<feature type="transmembrane region" description="Helical" evidence="1">
    <location>
        <begin position="184"/>
        <end position="201"/>
    </location>
</feature>
<keyword evidence="1" id="KW-0472">Membrane</keyword>
<evidence type="ECO:0000313" key="3">
    <source>
        <dbReference type="Proteomes" id="UP001418222"/>
    </source>
</evidence>
<feature type="transmembrane region" description="Helical" evidence="1">
    <location>
        <begin position="207"/>
        <end position="228"/>
    </location>
</feature>
<reference evidence="2 3" key="1">
    <citation type="journal article" date="2022" name="Nat. Plants">
        <title>Genomes of leafy and leafless Platanthera orchids illuminate the evolution of mycoheterotrophy.</title>
        <authorList>
            <person name="Li M.H."/>
            <person name="Liu K.W."/>
            <person name="Li Z."/>
            <person name="Lu H.C."/>
            <person name="Ye Q.L."/>
            <person name="Zhang D."/>
            <person name="Wang J.Y."/>
            <person name="Li Y.F."/>
            <person name="Zhong Z.M."/>
            <person name="Liu X."/>
            <person name="Yu X."/>
            <person name="Liu D.K."/>
            <person name="Tu X.D."/>
            <person name="Liu B."/>
            <person name="Hao Y."/>
            <person name="Liao X.Y."/>
            <person name="Jiang Y.T."/>
            <person name="Sun W.H."/>
            <person name="Chen J."/>
            <person name="Chen Y.Q."/>
            <person name="Ai Y."/>
            <person name="Zhai J.W."/>
            <person name="Wu S.S."/>
            <person name="Zhou Z."/>
            <person name="Hsiao Y.Y."/>
            <person name="Wu W.L."/>
            <person name="Chen Y.Y."/>
            <person name="Lin Y.F."/>
            <person name="Hsu J.L."/>
            <person name="Li C.Y."/>
            <person name="Wang Z.W."/>
            <person name="Zhao X."/>
            <person name="Zhong W.Y."/>
            <person name="Ma X.K."/>
            <person name="Ma L."/>
            <person name="Huang J."/>
            <person name="Chen G.Z."/>
            <person name="Huang M.Z."/>
            <person name="Huang L."/>
            <person name="Peng D.H."/>
            <person name="Luo Y.B."/>
            <person name="Zou S.Q."/>
            <person name="Chen S.P."/>
            <person name="Lan S."/>
            <person name="Tsai W.C."/>
            <person name="Van de Peer Y."/>
            <person name="Liu Z.J."/>
        </authorList>
    </citation>
    <scope>NUCLEOTIDE SEQUENCE [LARGE SCALE GENOMIC DNA]</scope>
    <source>
        <strain evidence="2">Lor287</strain>
    </source>
</reference>
<evidence type="ECO:0000313" key="2">
    <source>
        <dbReference type="EMBL" id="KAK8918379.1"/>
    </source>
</evidence>